<accession>A0A061DBA8</accession>
<dbReference type="RefSeq" id="XP_012768380.1">
    <property type="nucleotide sequence ID" value="XM_012912926.1"/>
</dbReference>
<dbReference type="VEuPathDB" id="PiroplasmaDB:BBBOND_0300990"/>
<keyword evidence="2" id="KW-1185">Reference proteome</keyword>
<dbReference type="GeneID" id="24564735"/>
<protein>
    <submittedName>
        <fullName evidence="1">Uncharacterized protein</fullName>
    </submittedName>
</protein>
<organism evidence="1 2">
    <name type="scientific">Babesia bigemina</name>
    <dbReference type="NCBI Taxonomy" id="5866"/>
    <lineage>
        <taxon>Eukaryota</taxon>
        <taxon>Sar</taxon>
        <taxon>Alveolata</taxon>
        <taxon>Apicomplexa</taxon>
        <taxon>Aconoidasida</taxon>
        <taxon>Piroplasmida</taxon>
        <taxon>Babesiidae</taxon>
        <taxon>Babesia</taxon>
    </lineage>
</organism>
<name>A0A061DBA8_BABBI</name>
<gene>
    <name evidence="1" type="ORF">BBBOND_0300990</name>
</gene>
<dbReference type="EMBL" id="LK391709">
    <property type="protein sequence ID" value="CDR96194.1"/>
    <property type="molecule type" value="Genomic_DNA"/>
</dbReference>
<evidence type="ECO:0000313" key="2">
    <source>
        <dbReference type="Proteomes" id="UP000033188"/>
    </source>
</evidence>
<dbReference type="KEGG" id="bbig:BBBOND_0300990"/>
<dbReference type="Proteomes" id="UP000033188">
    <property type="component" value="Chromosome 3"/>
</dbReference>
<reference evidence="2" key="1">
    <citation type="journal article" date="2014" name="Nucleic Acids Res.">
        <title>The evolutionary dynamics of variant antigen genes in Babesia reveal a history of genomic innovation underlying host-parasite interaction.</title>
        <authorList>
            <person name="Jackson A.P."/>
            <person name="Otto T.D."/>
            <person name="Darby A."/>
            <person name="Ramaprasad A."/>
            <person name="Xia D."/>
            <person name="Echaide I.E."/>
            <person name="Farber M."/>
            <person name="Gahlot S."/>
            <person name="Gamble J."/>
            <person name="Gupta D."/>
            <person name="Gupta Y."/>
            <person name="Jackson L."/>
            <person name="Malandrin L."/>
            <person name="Malas T.B."/>
            <person name="Moussa E."/>
            <person name="Nair M."/>
            <person name="Reid A.J."/>
            <person name="Sanders M."/>
            <person name="Sharma J."/>
            <person name="Tracey A."/>
            <person name="Quail M.A."/>
            <person name="Weir W."/>
            <person name="Wastling J.M."/>
            <person name="Hall N."/>
            <person name="Willadsen P."/>
            <person name="Lingelbach K."/>
            <person name="Shiels B."/>
            <person name="Tait A."/>
            <person name="Berriman M."/>
            <person name="Allred D.R."/>
            <person name="Pain A."/>
        </authorList>
    </citation>
    <scope>NUCLEOTIDE SEQUENCE [LARGE SCALE GENOMIC DNA]</scope>
    <source>
        <strain evidence="2">Bond</strain>
    </source>
</reference>
<dbReference type="AlphaFoldDB" id="A0A061DBA8"/>
<dbReference type="OMA" id="CHEVETS"/>
<proteinExistence type="predicted"/>
<evidence type="ECO:0000313" key="1">
    <source>
        <dbReference type="EMBL" id="CDR96194.1"/>
    </source>
</evidence>
<sequence>MFASGVDVGKVVLPKFSLRSTRCYRSLNLKQKRNCIVAKLAEIPIHHQSPEELLKTVVGGKARFALFSVRNAGSNCIVVNRNFWLRCANAVLHHSNNFTATELIRIADSFGKVKHQDSSLFKEIAVRLLKCHESWRLNDIPRLLSAFRACSVFDEQLFSSALLIIQKNLESIGADDLTSILHSLTVTTEQALFRQILDDLVSPIFTKISNFSLEVDIQTHSNLTRRISLLF</sequence>
<dbReference type="OrthoDB" id="366312at2759"/>